<feature type="repeat" description="TPR" evidence="1">
    <location>
        <begin position="166"/>
        <end position="199"/>
    </location>
</feature>
<dbReference type="InterPro" id="IPR011990">
    <property type="entry name" value="TPR-like_helical_dom_sf"/>
</dbReference>
<sequence length="223" mass="24727">MHKSFKRYLPSALTAIALLSTVLLGNNIAFADSLGDSIAELQHGWAKAYYLTPEPQKISAFENLATKSHQIEIANPGRAEPLVWEAIVLSSYAKFEGGLGALNKVKAARDLLVRAEKIQPDVLGGSIYTSLGSLYYKVPHWPISFGDKDKAREYLVKAIKINPNGIDANYFYGDFLLEQGDYTQAKIYLEKAMSASPRPGREDADQGRRIEVSQLLEKLKLHS</sequence>
<evidence type="ECO:0000313" key="3">
    <source>
        <dbReference type="EMBL" id="BBP00429.1"/>
    </source>
</evidence>
<evidence type="ECO:0000313" key="4">
    <source>
        <dbReference type="Proteomes" id="UP000463939"/>
    </source>
</evidence>
<dbReference type="Pfam" id="PF14559">
    <property type="entry name" value="TPR_19"/>
    <property type="match status" value="1"/>
</dbReference>
<evidence type="ECO:0008006" key="5">
    <source>
        <dbReference type="Google" id="ProtNLM"/>
    </source>
</evidence>
<dbReference type="EMBL" id="AP021881">
    <property type="protein sequence ID" value="BBP00429.1"/>
    <property type="molecule type" value="Genomic_DNA"/>
</dbReference>
<gene>
    <name evidence="3" type="ORF">SFSGTM_11370</name>
</gene>
<dbReference type="Gene3D" id="1.25.40.10">
    <property type="entry name" value="Tetratricopeptide repeat domain"/>
    <property type="match status" value="1"/>
</dbReference>
<dbReference type="PROSITE" id="PS50005">
    <property type="entry name" value="TPR"/>
    <property type="match status" value="1"/>
</dbReference>
<keyword evidence="4" id="KW-1185">Reference proteome</keyword>
<feature type="signal peptide" evidence="2">
    <location>
        <begin position="1"/>
        <end position="31"/>
    </location>
</feature>
<accession>A0A809RF38</accession>
<keyword evidence="2" id="KW-0732">Signal</keyword>
<proteinExistence type="predicted"/>
<evidence type="ECO:0000256" key="1">
    <source>
        <dbReference type="PROSITE-ProRule" id="PRU00339"/>
    </source>
</evidence>
<dbReference type="AlphaFoldDB" id="A0A809RF38"/>
<keyword evidence="1" id="KW-0802">TPR repeat</keyword>
<dbReference type="SUPFAM" id="SSF48452">
    <property type="entry name" value="TPR-like"/>
    <property type="match status" value="1"/>
</dbReference>
<dbReference type="KEGG" id="sniv:SFSGTM_11370"/>
<dbReference type="InterPro" id="IPR019734">
    <property type="entry name" value="TPR_rpt"/>
</dbReference>
<organism evidence="3 4">
    <name type="scientific">Sulfuriferula nivalis</name>
    <dbReference type="NCBI Taxonomy" id="2675298"/>
    <lineage>
        <taxon>Bacteria</taxon>
        <taxon>Pseudomonadati</taxon>
        <taxon>Pseudomonadota</taxon>
        <taxon>Betaproteobacteria</taxon>
        <taxon>Nitrosomonadales</taxon>
        <taxon>Sulfuricellaceae</taxon>
        <taxon>Sulfuriferula</taxon>
    </lineage>
</organism>
<protein>
    <recommendedName>
        <fullName evidence="5">Tetratricopeptide repeat protein</fullName>
    </recommendedName>
</protein>
<evidence type="ECO:0000256" key="2">
    <source>
        <dbReference type="SAM" id="SignalP"/>
    </source>
</evidence>
<dbReference type="Proteomes" id="UP000463939">
    <property type="component" value="Chromosome"/>
</dbReference>
<feature type="chain" id="PRO_5032931213" description="Tetratricopeptide repeat protein" evidence="2">
    <location>
        <begin position="32"/>
        <end position="223"/>
    </location>
</feature>
<name>A0A809RF38_9PROT</name>
<reference evidence="4" key="1">
    <citation type="submission" date="2019-11" db="EMBL/GenBank/DDBJ databases">
        <title>Isolation and characterization of a novel species in the genus Sulfuriferula.</title>
        <authorList>
            <person name="Mochizuki J."/>
            <person name="Kojima H."/>
            <person name="Fukui M."/>
        </authorList>
    </citation>
    <scope>NUCLEOTIDE SEQUENCE [LARGE SCALE GENOMIC DNA]</scope>
    <source>
        <strain evidence="4">SGTM</strain>
    </source>
</reference>